<dbReference type="EC" id="3.6.1.27" evidence="1"/>
<comment type="catalytic activity">
    <reaction evidence="3">
        <text>di-trans,octa-cis-undecaprenyl diphosphate + H2O = di-trans,octa-cis-undecaprenyl phosphate + phosphate + H(+)</text>
        <dbReference type="Rhea" id="RHEA:28094"/>
        <dbReference type="ChEBI" id="CHEBI:15377"/>
        <dbReference type="ChEBI" id="CHEBI:15378"/>
        <dbReference type="ChEBI" id="CHEBI:43474"/>
        <dbReference type="ChEBI" id="CHEBI:58405"/>
        <dbReference type="ChEBI" id="CHEBI:60392"/>
        <dbReference type="EC" id="3.6.1.27"/>
    </reaction>
</comment>
<dbReference type="InParanoid" id="A0A0Q2SKR5"/>
<reference evidence="6 7" key="1">
    <citation type="submission" date="2015-08" db="EMBL/GenBank/DDBJ databases">
        <title>Antibacterial properties of a collection of Vibrionaceae strains.</title>
        <authorList>
            <person name="Giubergia S."/>
        </authorList>
    </citation>
    <scope>NUCLEOTIDE SEQUENCE [LARGE SCALE GENOMIC DNA]</scope>
    <source>
        <strain evidence="6 7">S0821</strain>
    </source>
</reference>
<dbReference type="InterPro" id="IPR036938">
    <property type="entry name" value="PAP2/HPO_sf"/>
</dbReference>
<comment type="caution">
    <text evidence="6">The sequence shown here is derived from an EMBL/GenBank/DDBJ whole genome shotgun (WGS) entry which is preliminary data.</text>
</comment>
<dbReference type="Pfam" id="PF01569">
    <property type="entry name" value="PAP2"/>
    <property type="match status" value="1"/>
</dbReference>
<dbReference type="Gene3D" id="1.20.144.10">
    <property type="entry name" value="Phosphatidic acid phosphatase type 2/haloperoxidase"/>
    <property type="match status" value="1"/>
</dbReference>
<dbReference type="SMART" id="SM00014">
    <property type="entry name" value="acidPPc"/>
    <property type="match status" value="1"/>
</dbReference>
<dbReference type="PANTHER" id="PTHR14969:SF54">
    <property type="entry name" value="PHOSPHATIDYLGLYCEROPHOSPHATASE B"/>
    <property type="match status" value="1"/>
</dbReference>
<dbReference type="FunCoup" id="A0A0Q2SKR5">
    <property type="interactions" value="45"/>
</dbReference>
<protein>
    <recommendedName>
        <fullName evidence="1">undecaprenyl-diphosphate phosphatase</fullName>
        <ecNumber evidence="1">3.6.1.27</ecNumber>
    </recommendedName>
    <alternativeName>
        <fullName evidence="2">Undecaprenyl pyrophosphate phosphatase</fullName>
    </alternativeName>
</protein>
<dbReference type="Proteomes" id="UP000051221">
    <property type="component" value="Unassembled WGS sequence"/>
</dbReference>
<feature type="transmembrane region" description="Helical" evidence="4">
    <location>
        <begin position="82"/>
        <end position="103"/>
    </location>
</feature>
<sequence>MFLKQRLDDRKSGLTLLLLFVLILAPISAACMNLDFLQPTNETLVRAVVMLTHSAGPEGFLLTLILLMLWTGWRVRATKAEWLNKAIQLGILLVLAVGMKSGLKKMTESPRPYTEAMTQALILPSPEHFYKLDRSQQLAVMDEMADQVSPARIESWKKETDYSFPSGHTVFATLCLAFFGGILLEQQRRASAVVLLMWSASIGFSRLWLGMHRPADLLGAAILVGVLYFVVPRRYPLAEKLLGRVLPQAR</sequence>
<dbReference type="PANTHER" id="PTHR14969">
    <property type="entry name" value="SPHINGOSINE-1-PHOSPHATE PHOSPHOHYDROLASE"/>
    <property type="match status" value="1"/>
</dbReference>
<keyword evidence="7" id="KW-1185">Reference proteome</keyword>
<feature type="transmembrane region" description="Helical" evidence="4">
    <location>
        <begin position="45"/>
        <end position="70"/>
    </location>
</feature>
<accession>A0A0Q2SKR5</accession>
<dbReference type="GO" id="GO:0050380">
    <property type="term" value="F:undecaprenyl-diphosphatase activity"/>
    <property type="evidence" value="ECO:0007669"/>
    <property type="project" value="UniProtKB-EC"/>
</dbReference>
<feature type="transmembrane region" description="Helical" evidence="4">
    <location>
        <begin position="166"/>
        <end position="184"/>
    </location>
</feature>
<dbReference type="PROSITE" id="PS51257">
    <property type="entry name" value="PROKAR_LIPOPROTEIN"/>
    <property type="match status" value="1"/>
</dbReference>
<dbReference type="InterPro" id="IPR000326">
    <property type="entry name" value="PAP2/HPO"/>
</dbReference>
<evidence type="ECO:0000313" key="6">
    <source>
        <dbReference type="EMBL" id="KQH88179.1"/>
    </source>
</evidence>
<dbReference type="GO" id="GO:0005886">
    <property type="term" value="C:plasma membrane"/>
    <property type="evidence" value="ECO:0007669"/>
    <property type="project" value="TreeGrafter"/>
</dbReference>
<proteinExistence type="predicted"/>
<dbReference type="CDD" id="cd01610">
    <property type="entry name" value="PAP2_like"/>
    <property type="match status" value="1"/>
</dbReference>
<name>A0A0Q2SKR5_VIBFU</name>
<evidence type="ECO:0000256" key="1">
    <source>
        <dbReference type="ARBA" id="ARBA00012374"/>
    </source>
</evidence>
<feature type="transmembrane region" description="Helical" evidence="4">
    <location>
        <begin position="215"/>
        <end position="231"/>
    </location>
</feature>
<dbReference type="SUPFAM" id="SSF48317">
    <property type="entry name" value="Acid phosphatase/Vanadium-dependent haloperoxidase"/>
    <property type="match status" value="1"/>
</dbReference>
<keyword evidence="4" id="KW-0472">Membrane</keyword>
<feature type="transmembrane region" description="Helical" evidence="4">
    <location>
        <begin position="191"/>
        <end position="209"/>
    </location>
</feature>
<organism evidence="6 7">
    <name type="scientific">Vibrio furnissii</name>
    <dbReference type="NCBI Taxonomy" id="29494"/>
    <lineage>
        <taxon>Bacteria</taxon>
        <taxon>Pseudomonadati</taxon>
        <taxon>Pseudomonadota</taxon>
        <taxon>Gammaproteobacteria</taxon>
        <taxon>Vibrionales</taxon>
        <taxon>Vibrionaceae</taxon>
        <taxon>Vibrio</taxon>
    </lineage>
</organism>
<dbReference type="AlphaFoldDB" id="A0A0Q2SKR5"/>
<evidence type="ECO:0000256" key="4">
    <source>
        <dbReference type="SAM" id="Phobius"/>
    </source>
</evidence>
<keyword evidence="4" id="KW-1133">Transmembrane helix</keyword>
<evidence type="ECO:0000313" key="7">
    <source>
        <dbReference type="Proteomes" id="UP000051221"/>
    </source>
</evidence>
<dbReference type="EMBL" id="LKHS01000001">
    <property type="protein sequence ID" value="KQH88179.1"/>
    <property type="molecule type" value="Genomic_DNA"/>
</dbReference>
<dbReference type="RefSeq" id="WP_055465177.1">
    <property type="nucleotide sequence ID" value="NZ_CP035694.1"/>
</dbReference>
<feature type="domain" description="Phosphatidic acid phosphatase type 2/haloperoxidase" evidence="5">
    <location>
        <begin position="84"/>
        <end position="233"/>
    </location>
</feature>
<evidence type="ECO:0000259" key="5">
    <source>
        <dbReference type="SMART" id="SM00014"/>
    </source>
</evidence>
<evidence type="ECO:0000256" key="3">
    <source>
        <dbReference type="ARBA" id="ARBA00047594"/>
    </source>
</evidence>
<gene>
    <name evidence="6" type="ORF">AMR76_00130</name>
</gene>
<keyword evidence="4" id="KW-0812">Transmembrane</keyword>
<evidence type="ECO:0000256" key="2">
    <source>
        <dbReference type="ARBA" id="ARBA00032707"/>
    </source>
</evidence>